<evidence type="ECO:0000256" key="2">
    <source>
        <dbReference type="SAM" id="Phobius"/>
    </source>
</evidence>
<reference evidence="3" key="1">
    <citation type="submission" date="2023-10" db="EMBL/GenBank/DDBJ databases">
        <authorList>
            <person name="Chen Y."/>
            <person name="Shah S."/>
            <person name="Dougan E. K."/>
            <person name="Thang M."/>
            <person name="Chan C."/>
        </authorList>
    </citation>
    <scope>NUCLEOTIDE SEQUENCE [LARGE SCALE GENOMIC DNA]</scope>
</reference>
<feature type="region of interest" description="Disordered" evidence="1">
    <location>
        <begin position="1605"/>
        <end position="1662"/>
    </location>
</feature>
<proteinExistence type="predicted"/>
<keyword evidence="4" id="KW-1185">Reference proteome</keyword>
<accession>A0ABN9T7C5</accession>
<feature type="region of interest" description="Disordered" evidence="1">
    <location>
        <begin position="1231"/>
        <end position="1257"/>
    </location>
</feature>
<feature type="compositionally biased region" description="Basic and acidic residues" evidence="1">
    <location>
        <begin position="1637"/>
        <end position="1650"/>
    </location>
</feature>
<evidence type="ECO:0000313" key="3">
    <source>
        <dbReference type="EMBL" id="CAK0840989.1"/>
    </source>
</evidence>
<dbReference type="SUPFAM" id="SSF50494">
    <property type="entry name" value="Trypsin-like serine proteases"/>
    <property type="match status" value="1"/>
</dbReference>
<dbReference type="Gene3D" id="2.40.10.10">
    <property type="entry name" value="Trypsin-like serine proteases"/>
    <property type="match status" value="2"/>
</dbReference>
<dbReference type="Pfam" id="PF13365">
    <property type="entry name" value="Trypsin_2"/>
    <property type="match status" value="1"/>
</dbReference>
<keyword evidence="2" id="KW-0472">Membrane</keyword>
<keyword evidence="2" id="KW-1133">Transmembrane helix</keyword>
<dbReference type="PANTHER" id="PTHR46366">
    <property type="entry name" value="PRO-APOPTOTIC SERINE PROTEASE NMA111"/>
    <property type="match status" value="1"/>
</dbReference>
<dbReference type="EMBL" id="CAUYUJ010014417">
    <property type="protein sequence ID" value="CAK0840989.1"/>
    <property type="molecule type" value="Genomic_DNA"/>
</dbReference>
<gene>
    <name evidence="3" type="ORF">PCOR1329_LOCUS36293</name>
</gene>
<organism evidence="3 4">
    <name type="scientific">Prorocentrum cordatum</name>
    <dbReference type="NCBI Taxonomy" id="2364126"/>
    <lineage>
        <taxon>Eukaryota</taxon>
        <taxon>Sar</taxon>
        <taxon>Alveolata</taxon>
        <taxon>Dinophyceae</taxon>
        <taxon>Prorocentrales</taxon>
        <taxon>Prorocentraceae</taxon>
        <taxon>Prorocentrum</taxon>
    </lineage>
</organism>
<feature type="region of interest" description="Disordered" evidence="1">
    <location>
        <begin position="637"/>
        <end position="684"/>
    </location>
</feature>
<sequence>MAQVKQVTTYPEALGETASILSLFDPLTAKQFPWLKPFEATISEHKGRMIEIRDFVIANLQGKTSDGVDMKVEDINTKLVEARAFYGKLTQIRDSMAAEPAEFTFFDSANQVGLNFVAPIFSVIGFSIAMLALDIMHVVDLGISQYLCGAVLWILVEGNCANSTARAVKLRSSIVTGLLPNLKKCVIVLAVEFDRTELNKEFKKWGINIKSFQVGTHGKYLGVMIGPTGPAASWHLVLVKVLSRIGHIKTLKLGLVQNIYAYNSLAFSILTYLMQVLPVRPEVIRAETNALQRLTMGPRHAIPTLVLKNSLDFGFPVEPRNLQATNKAAMFRIALQSSAFARVKGVPECFDLHARAEPEADRRTKRDRAWLKPVVEVLATNGIESPEDLVKLNVRAATFQLNGLVEGKVAFLERAVAKATKSAEQQAAAEAAAPSGSQGPASALLQALQGGRKPAVHVDIAAGLGGMTLAGLPASCWPSPQLTDWAQGQVKAAESKGIAKPFLYMPIKKFPPFYAADKRQPDDPEGERGVERSFAQEIARGICQARGWAIVAALTGQMPLTASMAHKEVVMQLALSARAIGRATAIAVLYDEIARREWADLSAGLGAFDVAAAAQSQSAATMLRAERECDARGFQVAHDRAPAQSKGKAKGAGRDHKGGSDHSAKGGKAKGYGKALGRRDAQPKRTDAQCECMEALRWSAARSLRQCIKEREERVRRIEARAAHFEACREAEAARKAAPPEFRPLIAGANIPLFKELARESEWHDAECIDFFSRGAPLLGNLEYSGNGRALSPGERAGDTSAEVARLRASALACNDLILASSREDPFAGELLRKTRGGADLGRMSPPRVFRPDISAAELAAAWGEKIRLVPRFGVSQPKPDGSLKVRPVDDFTRSRVNGACAPAEKLSVEGAGHLVAVVRAFFELHGAFPELWKADIDSAYRRILLAPADRWAAVSVFKEGGRLWCSQHLVCPFGALASCHDWGRVAAMLSHFARRLAKLPVSRYVDDYFAPDRPGAADHAMRCFARIVRAALGSDAVADAKLAHGAQLVVLGLLFSFCAQGVHCEPACDKRLKWSSAIRHALECGTLHQGRALEVFSDNSGAERSVARASARDWDHAALVRGIWSLAARMSLSMWVRRVPSKSNISDGPSREVYSLLHLLGARQVPAVLDARFHAAEAWEALWLSPSRVLKQPALARGGPGALAPGAACDSAAKRELARAYRAVRSVKLSPVPTGGPRKSVASGARGPPSPVAMQDSPARARALAIVGSAPRSFGSWGAAVRAWVAFAQRRLNRDGCSALPPSADEVCLFALEFRNPRTFGNYVAQLKKACQLLGRDASAFSHPSVRGARKAIGKRRPVRRPLKCFVLLSHLSAMLDVVSADSAMCALFLVSWGFALRVPSEALLIERGDPSAFKDFAFSDEDLRRPVARVVIFFSGDSATLHFSRRKHRDGPTVAVRNSWCKHSRATCIVHAARSFFEGICVGSPAFPHMRRVDGSGVVSVAVPVQRAIRAAARHAGAPSAASSTSRAFRRGHAETRLTIGAHCDLHPRLHWVAAGLARPDQASLGACGVGFNAQARALDLEALAEPEFNVPASTGCAWADFGQEASHSTPGTRAAMEGLPPDQDASAGGGARASGEEPRAKWPRPEGAEEAFSNESLADSCDAGGPRAVVGAAAAAPAPEWAGVIDKVKGAIVAIRATGVRPFEDSPAGVWQGTGFVVSLERPTEALILTNRHIISTGPIRAWATFDEHEELPAYPVYRDPIHDFGLLQFDATRLRFTPPCEIPLSPSGLKVGVEVLVIGNDNAEKIQILPATIARADRNCPEYDDTNYQDENTFYAGAGSNTSGGSSGSPVIDRNGDCIALNAGGANEAASAYYLPLDQVVYVLEWLKSHRGEAPLPPRGTLLTKFLFQPFDMLSRLGFTEEPPLVLPGQGLVTLSNVEFYHESQQQ</sequence>
<protein>
    <submittedName>
        <fullName evidence="3">Uncharacterized protein</fullName>
    </submittedName>
</protein>
<comment type="caution">
    <text evidence="3">The sequence shown here is derived from an EMBL/GenBank/DDBJ whole genome shotgun (WGS) entry which is preliminary data.</text>
</comment>
<evidence type="ECO:0000256" key="1">
    <source>
        <dbReference type="SAM" id="MobiDB-lite"/>
    </source>
</evidence>
<keyword evidence="2" id="KW-0812">Transmembrane</keyword>
<dbReference type="PANTHER" id="PTHR46366:SF1">
    <property type="entry name" value="PDZ DOMAIN-CONTAINING PROTEIN C1685.05"/>
    <property type="match status" value="1"/>
</dbReference>
<dbReference type="InterPro" id="IPR009003">
    <property type="entry name" value="Peptidase_S1_PA"/>
</dbReference>
<dbReference type="Proteomes" id="UP001189429">
    <property type="component" value="Unassembled WGS sequence"/>
</dbReference>
<evidence type="ECO:0000313" key="4">
    <source>
        <dbReference type="Proteomes" id="UP001189429"/>
    </source>
</evidence>
<dbReference type="InterPro" id="IPR043504">
    <property type="entry name" value="Peptidase_S1_PA_chymotrypsin"/>
</dbReference>
<name>A0ABN9T7C5_9DINO</name>
<feature type="compositionally biased region" description="Basic and acidic residues" evidence="1">
    <location>
        <begin position="652"/>
        <end position="664"/>
    </location>
</feature>
<feature type="transmembrane region" description="Helical" evidence="2">
    <location>
        <begin position="112"/>
        <end position="131"/>
    </location>
</feature>